<sequence length="75" mass="9153">MKFRQSLFWDANPEKLDPERNAQYIIERILDFGRDDEVRWLKQQYDSARIKKAVEKSRSLRPDTKKLWTLILQKT</sequence>
<dbReference type="EMBL" id="MHTL01000013">
    <property type="protein sequence ID" value="OHA60431.1"/>
    <property type="molecule type" value="Genomic_DNA"/>
</dbReference>
<dbReference type="AlphaFoldDB" id="A0A1G2QKE9"/>
<dbReference type="Pfam" id="PF21956">
    <property type="entry name" value="DUF6922"/>
    <property type="match status" value="1"/>
</dbReference>
<dbReference type="InterPro" id="IPR053830">
    <property type="entry name" value="DUF6922"/>
</dbReference>
<evidence type="ECO:0000313" key="2">
    <source>
        <dbReference type="EMBL" id="OHA60431.1"/>
    </source>
</evidence>
<evidence type="ECO:0000313" key="3">
    <source>
        <dbReference type="Proteomes" id="UP000177090"/>
    </source>
</evidence>
<gene>
    <name evidence="2" type="ORF">A2569_01185</name>
</gene>
<protein>
    <recommendedName>
        <fullName evidence="1">DUF6922 domain-containing protein</fullName>
    </recommendedName>
</protein>
<dbReference type="Proteomes" id="UP000177090">
    <property type="component" value="Unassembled WGS sequence"/>
</dbReference>
<accession>A0A1G2QKE9</accession>
<comment type="caution">
    <text evidence="2">The sequence shown here is derived from an EMBL/GenBank/DDBJ whole genome shotgun (WGS) entry which is preliminary data.</text>
</comment>
<proteinExistence type="predicted"/>
<feature type="domain" description="DUF6922" evidence="1">
    <location>
        <begin position="3"/>
        <end position="54"/>
    </location>
</feature>
<name>A0A1G2QKE9_9BACT</name>
<organism evidence="2 3">
    <name type="scientific">Candidatus Vogelbacteria bacterium RIFOXYD1_FULL_51_18</name>
    <dbReference type="NCBI Taxonomy" id="1802440"/>
    <lineage>
        <taxon>Bacteria</taxon>
        <taxon>Candidatus Vogeliibacteriota</taxon>
    </lineage>
</organism>
<reference evidence="2 3" key="1">
    <citation type="journal article" date="2016" name="Nat. Commun.">
        <title>Thousands of microbial genomes shed light on interconnected biogeochemical processes in an aquifer system.</title>
        <authorList>
            <person name="Anantharaman K."/>
            <person name="Brown C.T."/>
            <person name="Hug L.A."/>
            <person name="Sharon I."/>
            <person name="Castelle C.J."/>
            <person name="Probst A.J."/>
            <person name="Thomas B.C."/>
            <person name="Singh A."/>
            <person name="Wilkins M.J."/>
            <person name="Karaoz U."/>
            <person name="Brodie E.L."/>
            <person name="Williams K.H."/>
            <person name="Hubbard S.S."/>
            <person name="Banfield J.F."/>
        </authorList>
    </citation>
    <scope>NUCLEOTIDE SEQUENCE [LARGE SCALE GENOMIC DNA]</scope>
</reference>
<evidence type="ECO:0000259" key="1">
    <source>
        <dbReference type="Pfam" id="PF21956"/>
    </source>
</evidence>